<dbReference type="AlphaFoldDB" id="A0A370GAB7"/>
<evidence type="ECO:0000313" key="2">
    <source>
        <dbReference type="Proteomes" id="UP000254958"/>
    </source>
</evidence>
<dbReference type="EMBL" id="QQAW01000002">
    <property type="protein sequence ID" value="RDI39404.1"/>
    <property type="molecule type" value="Genomic_DNA"/>
</dbReference>
<protein>
    <submittedName>
        <fullName evidence="1">Uncharacterized protein</fullName>
    </submittedName>
</protein>
<reference evidence="1 2" key="1">
    <citation type="submission" date="2018-07" db="EMBL/GenBank/DDBJ databases">
        <title>Genomic Encyclopedia of Type Strains, Phase IV (KMG-IV): sequencing the most valuable type-strain genomes for metagenomic binning, comparative biology and taxonomic classification.</title>
        <authorList>
            <person name="Goeker M."/>
        </authorList>
    </citation>
    <scope>NUCLEOTIDE SEQUENCE [LARGE SCALE GENOMIC DNA]</scope>
    <source>
        <strain evidence="1 2">DSM 5603</strain>
    </source>
</reference>
<organism evidence="1 2">
    <name type="scientific">Gluconacetobacter liquefaciens</name>
    <name type="common">Acetobacter liquefaciens</name>
    <dbReference type="NCBI Taxonomy" id="89584"/>
    <lineage>
        <taxon>Bacteria</taxon>
        <taxon>Pseudomonadati</taxon>
        <taxon>Pseudomonadota</taxon>
        <taxon>Alphaproteobacteria</taxon>
        <taxon>Acetobacterales</taxon>
        <taxon>Acetobacteraceae</taxon>
        <taxon>Gluconacetobacter</taxon>
    </lineage>
</organism>
<proteinExistence type="predicted"/>
<evidence type="ECO:0000313" key="1">
    <source>
        <dbReference type="EMBL" id="RDI39404.1"/>
    </source>
</evidence>
<sequence>MIHPPPPPRVFVVASAVEIRAVLAVLRTHETPHTPGCVLLSPADAGCFMGPAWWHALLAETGFTFPAFLDCGTAAGRAAEALGLGLRHIVLHGTGRQADTINLLARSLDATCLHHRPPHCVVGPAPSPERLRACLFDTDHPPIRP</sequence>
<keyword evidence="2" id="KW-1185">Reference proteome</keyword>
<gene>
    <name evidence="1" type="ORF">C7453_102191</name>
</gene>
<name>A0A370GAB7_GLULI</name>
<comment type="caution">
    <text evidence="1">The sequence shown here is derived from an EMBL/GenBank/DDBJ whole genome shotgun (WGS) entry which is preliminary data.</text>
</comment>
<accession>A0A370GAB7</accession>
<dbReference type="Proteomes" id="UP000254958">
    <property type="component" value="Unassembled WGS sequence"/>
</dbReference>
<dbReference type="RefSeq" id="WP_174787905.1">
    <property type="nucleotide sequence ID" value="NZ_BJMI01000001.1"/>
</dbReference>